<proteinExistence type="predicted"/>
<comment type="caution">
    <text evidence="1">The sequence shown here is derived from an EMBL/GenBank/DDBJ whole genome shotgun (WGS) entry which is preliminary data.</text>
</comment>
<evidence type="ECO:0000313" key="1">
    <source>
        <dbReference type="EMBL" id="KAK5692174.1"/>
    </source>
</evidence>
<dbReference type="AlphaFoldDB" id="A0AAN7ZR71"/>
<reference evidence="1" key="1">
    <citation type="submission" date="2023-08" db="EMBL/GenBank/DDBJ databases">
        <title>Black Yeasts Isolated from many extreme environments.</title>
        <authorList>
            <person name="Coleine C."/>
            <person name="Stajich J.E."/>
            <person name="Selbmann L."/>
        </authorList>
    </citation>
    <scope>NUCLEOTIDE SEQUENCE</scope>
    <source>
        <strain evidence="1">CCFEE 5810</strain>
    </source>
</reference>
<evidence type="ECO:0000313" key="2">
    <source>
        <dbReference type="Proteomes" id="UP001310594"/>
    </source>
</evidence>
<dbReference type="PANTHER" id="PTHR33112">
    <property type="entry name" value="DOMAIN PROTEIN, PUTATIVE-RELATED"/>
    <property type="match status" value="1"/>
</dbReference>
<dbReference type="PANTHER" id="PTHR33112:SF16">
    <property type="entry name" value="HETEROKARYON INCOMPATIBILITY DOMAIN-CONTAINING PROTEIN"/>
    <property type="match status" value="1"/>
</dbReference>
<dbReference type="EMBL" id="JAVRQU010000020">
    <property type="protein sequence ID" value="KAK5692174.1"/>
    <property type="molecule type" value="Genomic_DNA"/>
</dbReference>
<sequence length="432" mass="48877">MRNDTKLLHKALLPQHDEDADKTWFNRALWKLSRFRPVLCFFNARICTLFHQAIVRPFLNWGLENIGLDTASITELYSIRKLSVANDRLPAFQALATILAEGASQHFTAGIWSQRSARSMFWYAVSKEASSHFLQRAPSWSWVSWDGRIKGFTPEASIDHVRRIDLWTQGYGHGLSKGLEFLEGNPFMSCVAYDQTWNQLDEVIGLWLPGYPAWSQDLSFLLYVDASCQSGKTGSSKPHYCPHCHQASISGSEDVLLQHAEYCPESPFVVQIENDGPIKLVGVARFDRNDEPPPNDFKSVILWDCYDPTTFHVESVRKSQQSIMGTLSAKYADLPGFANDIHPVRSSADTIFGMESAPELRQQYLHRHWHIALGPHPSCGKHLYFLLLIGPAGDVGSYRRVGIGIAFWLPKVERLGGLRLPQIAKRERVVLV</sequence>
<organism evidence="1 2">
    <name type="scientific">Elasticomyces elasticus</name>
    <dbReference type="NCBI Taxonomy" id="574655"/>
    <lineage>
        <taxon>Eukaryota</taxon>
        <taxon>Fungi</taxon>
        <taxon>Dikarya</taxon>
        <taxon>Ascomycota</taxon>
        <taxon>Pezizomycotina</taxon>
        <taxon>Dothideomycetes</taxon>
        <taxon>Dothideomycetidae</taxon>
        <taxon>Mycosphaerellales</taxon>
        <taxon>Teratosphaeriaceae</taxon>
        <taxon>Elasticomyces</taxon>
    </lineage>
</organism>
<accession>A0AAN7ZR71</accession>
<dbReference type="Proteomes" id="UP001310594">
    <property type="component" value="Unassembled WGS sequence"/>
</dbReference>
<gene>
    <name evidence="1" type="ORF">LTR97_011348</name>
</gene>
<protein>
    <submittedName>
        <fullName evidence="1">Uncharacterized protein</fullName>
    </submittedName>
</protein>
<name>A0AAN7ZR71_9PEZI</name>